<proteinExistence type="predicted"/>
<name>A0A0K0N5V0_9CAUD</name>
<accession>A0A0K0N5V0</accession>
<sequence>MNRKTKTASVLTVAAALAFVGGAYAGEASAVTAPSYSKVDQQFCSSTGATVNLSFQNEYGNTVSWANTWLDGASERGITCITRTIFTGSTSEYISTSINDTNGGAVYCSIYVNGYKVSESSDNDSNYSWAHCY</sequence>
<gene>
    <name evidence="1" type="ORF">TIN4_70</name>
</gene>
<organism evidence="1 2">
    <name type="scientific">Tsukamurella phage TIN4</name>
    <dbReference type="NCBI Taxonomy" id="1636547"/>
    <lineage>
        <taxon>Viruses</taxon>
        <taxon>Duplodnaviria</taxon>
        <taxon>Heunggongvirae</taxon>
        <taxon>Uroviricota</taxon>
        <taxon>Caudoviricetes</taxon>
        <taxon>Tinduovirus</taxon>
        <taxon>Tinduovirus TIN3</taxon>
    </lineage>
</organism>
<evidence type="ECO:0000313" key="1">
    <source>
        <dbReference type="EMBL" id="AKJ71976.1"/>
    </source>
</evidence>
<protein>
    <submittedName>
        <fullName evidence="1">Uncharacterized protein</fullName>
    </submittedName>
</protein>
<evidence type="ECO:0000313" key="2">
    <source>
        <dbReference type="Proteomes" id="UP000223234"/>
    </source>
</evidence>
<dbReference type="EMBL" id="KR011064">
    <property type="protein sequence ID" value="AKJ71976.1"/>
    <property type="molecule type" value="Genomic_DNA"/>
</dbReference>
<reference evidence="1 2" key="1">
    <citation type="journal article" date="2015" name="Appl. Environ. Microbiol.">
        <title>Three of a Kind: Genetically Similar Tsukamurella Phages TIN2, TIN3, and TIN4.</title>
        <authorList>
            <person name="Dyson Z.A."/>
            <person name="Tucci J."/>
            <person name="Seviour R.J."/>
            <person name="Petrovski S."/>
        </authorList>
    </citation>
    <scope>NUCLEOTIDE SEQUENCE [LARGE SCALE GENOMIC DNA]</scope>
</reference>
<dbReference type="Proteomes" id="UP000223234">
    <property type="component" value="Segment"/>
</dbReference>